<evidence type="ECO:0000313" key="3">
    <source>
        <dbReference type="Proteomes" id="UP001596264"/>
    </source>
</evidence>
<dbReference type="PROSITE" id="PS51257">
    <property type="entry name" value="PROKAR_LIPOPROTEIN"/>
    <property type="match status" value="1"/>
</dbReference>
<feature type="chain" id="PRO_5046242877" description="Lysozyme inhibitor LprI N-terminal domain-containing protein" evidence="1">
    <location>
        <begin position="32"/>
        <end position="257"/>
    </location>
</feature>
<keyword evidence="3" id="KW-1185">Reference proteome</keyword>
<sequence>MLYSTIKVATYKNPICAAFSAVLLLSMTSCVSTLQNSAHITTVNTSDYCQSQDLEATYKNQNTQQRAMSCMLAELQNYQQKDKTAQQQYFAYKAQAWLNYAIHKDSMNSRSPAGLEAAQSAEAILQALKKGSENDLVLIQDIPASSALMRPDLWATLSALKDSGGIVSAPREIAFSEVALIWAATDQCEHNSRQAGSQFRMADRWLEQAREAFVNGHDAKANVALEALVVHYYEQYSPFDTSGDRCNGQVLPPLDQM</sequence>
<evidence type="ECO:0008006" key="4">
    <source>
        <dbReference type="Google" id="ProtNLM"/>
    </source>
</evidence>
<feature type="signal peptide" evidence="1">
    <location>
        <begin position="1"/>
        <end position="31"/>
    </location>
</feature>
<gene>
    <name evidence="2" type="ORF">ACFP58_13370</name>
</gene>
<protein>
    <recommendedName>
        <fullName evidence="4">Lysozyme inhibitor LprI N-terminal domain-containing protein</fullName>
    </recommendedName>
</protein>
<evidence type="ECO:0000313" key="2">
    <source>
        <dbReference type="EMBL" id="MFC6382434.1"/>
    </source>
</evidence>
<reference evidence="3" key="1">
    <citation type="journal article" date="2019" name="Int. J. Syst. Evol. Microbiol.">
        <title>The Global Catalogue of Microorganisms (GCM) 10K type strain sequencing project: providing services to taxonomists for standard genome sequencing and annotation.</title>
        <authorList>
            <consortium name="The Broad Institute Genomics Platform"/>
            <consortium name="The Broad Institute Genome Sequencing Center for Infectious Disease"/>
            <person name="Wu L."/>
            <person name="Ma J."/>
        </authorList>
    </citation>
    <scope>NUCLEOTIDE SEQUENCE [LARGE SCALE GENOMIC DNA]</scope>
    <source>
        <strain evidence="3">CCM 2050</strain>
    </source>
</reference>
<dbReference type="Proteomes" id="UP001596264">
    <property type="component" value="Unassembled WGS sequence"/>
</dbReference>
<accession>A0ABW1WB99</accession>
<evidence type="ECO:0000256" key="1">
    <source>
        <dbReference type="SAM" id="SignalP"/>
    </source>
</evidence>
<comment type="caution">
    <text evidence="2">The sequence shown here is derived from an EMBL/GenBank/DDBJ whole genome shotgun (WGS) entry which is preliminary data.</text>
</comment>
<keyword evidence="1" id="KW-0732">Signal</keyword>
<name>A0ABW1WB99_9GAMM</name>
<proteinExistence type="predicted"/>
<dbReference type="EMBL" id="JBHSTZ010000067">
    <property type="protein sequence ID" value="MFC6382434.1"/>
    <property type="molecule type" value="Genomic_DNA"/>
</dbReference>
<organism evidence="2 3">
    <name type="scientific">Psychrobacter glacincola</name>
    <dbReference type="NCBI Taxonomy" id="56810"/>
    <lineage>
        <taxon>Bacteria</taxon>
        <taxon>Pseudomonadati</taxon>
        <taxon>Pseudomonadota</taxon>
        <taxon>Gammaproteobacteria</taxon>
        <taxon>Moraxellales</taxon>
        <taxon>Moraxellaceae</taxon>
        <taxon>Psychrobacter</taxon>
    </lineage>
</organism>
<dbReference type="RefSeq" id="WP_201564265.1">
    <property type="nucleotide sequence ID" value="NZ_CAJGZK010000022.1"/>
</dbReference>